<sequence length="497" mass="53309">MKQLSLGLLALMSTCAQRPAPPVPVSVPQGTSVSSAALVGSYAVQSRVPNFTQPVYDRLRYTPRASTLRGYEGWDVLRDEQPLTAGAPGRSSVLEVRLNRPARAAVIVRTARPPRWARDWKVGTPVVLDGEAYLTYVRDVPAGWLRVDASADPQSGPGRSPWLLLAEAGGMPSPAPRVPPGRTLPAPNAPCPGWVHDAYRATGPDGKTYPTWHPQIDPVYWCTFGHEHGSQPPAGVTPLYGYVAARHGMTEPHAGFKTYTVQSGEDRWTFTQHFGTSGVGRACTRFHSVDVAFTRRGVLKADLHFMGDFGNGVAVVRGDTTVPISSCPPQDRLARSTLGPDGQLLTTGTRALLLHPNEGYEPWRVSAERLALGLSLQGLTFDTGDPRTQCAEASCRTLVVRQEAWGVDHRLTFNRPPVLRATREASGVFWTDPTGETLVSAQSPGATRQFLAPGTDVTGPSGTCWTPDAWAGLMACGGTVLAPSKVLEDSIAPDGGN</sequence>
<dbReference type="Proteomes" id="UP000635726">
    <property type="component" value="Unassembled WGS sequence"/>
</dbReference>
<reference evidence="1" key="1">
    <citation type="journal article" date="2014" name="Int. J. Syst. Evol. Microbiol.">
        <title>Complete genome sequence of Corynebacterium casei LMG S-19264T (=DSM 44701T), isolated from a smear-ripened cheese.</title>
        <authorList>
            <consortium name="US DOE Joint Genome Institute (JGI-PGF)"/>
            <person name="Walter F."/>
            <person name="Albersmeier A."/>
            <person name="Kalinowski J."/>
            <person name="Ruckert C."/>
        </authorList>
    </citation>
    <scope>NUCLEOTIDE SEQUENCE</scope>
    <source>
        <strain evidence="1">JCM 14371</strain>
    </source>
</reference>
<accession>A0A917PK38</accession>
<organism evidence="1 2">
    <name type="scientific">Deinococcus aquiradiocola</name>
    <dbReference type="NCBI Taxonomy" id="393059"/>
    <lineage>
        <taxon>Bacteria</taxon>
        <taxon>Thermotogati</taxon>
        <taxon>Deinococcota</taxon>
        <taxon>Deinococci</taxon>
        <taxon>Deinococcales</taxon>
        <taxon>Deinococcaceae</taxon>
        <taxon>Deinococcus</taxon>
    </lineage>
</organism>
<keyword evidence="2" id="KW-1185">Reference proteome</keyword>
<reference evidence="1" key="2">
    <citation type="submission" date="2020-09" db="EMBL/GenBank/DDBJ databases">
        <authorList>
            <person name="Sun Q."/>
            <person name="Ohkuma M."/>
        </authorList>
    </citation>
    <scope>NUCLEOTIDE SEQUENCE</scope>
    <source>
        <strain evidence="1">JCM 14371</strain>
    </source>
</reference>
<dbReference type="RefSeq" id="WP_188963819.1">
    <property type="nucleotide sequence ID" value="NZ_BMOE01000010.1"/>
</dbReference>
<gene>
    <name evidence="1" type="ORF">GCM10008939_26940</name>
</gene>
<evidence type="ECO:0000313" key="2">
    <source>
        <dbReference type="Proteomes" id="UP000635726"/>
    </source>
</evidence>
<evidence type="ECO:0000313" key="1">
    <source>
        <dbReference type="EMBL" id="GGJ81603.1"/>
    </source>
</evidence>
<name>A0A917PK38_9DEIO</name>
<comment type="caution">
    <text evidence="1">The sequence shown here is derived from an EMBL/GenBank/DDBJ whole genome shotgun (WGS) entry which is preliminary data.</text>
</comment>
<dbReference type="AlphaFoldDB" id="A0A917PK38"/>
<proteinExistence type="predicted"/>
<protein>
    <submittedName>
        <fullName evidence="1">Uncharacterized protein</fullName>
    </submittedName>
</protein>
<dbReference type="EMBL" id="BMOE01000010">
    <property type="protein sequence ID" value="GGJ81603.1"/>
    <property type="molecule type" value="Genomic_DNA"/>
</dbReference>